<dbReference type="InterPro" id="IPR011989">
    <property type="entry name" value="ARM-like"/>
</dbReference>
<feature type="compositionally biased region" description="Basic and acidic residues" evidence="3">
    <location>
        <begin position="1135"/>
        <end position="1145"/>
    </location>
</feature>
<keyword evidence="7" id="KW-1185">Reference proteome</keyword>
<dbReference type="Gene3D" id="2.30.29.30">
    <property type="entry name" value="Pleckstrin-homology domain (PH domain)/Phosphotyrosine-binding domain (PTB)"/>
    <property type="match status" value="1"/>
</dbReference>
<evidence type="ECO:0000256" key="1">
    <source>
        <dbReference type="ARBA" id="ARBA00004123"/>
    </source>
</evidence>
<comment type="subcellular location">
    <subcellularLocation>
        <location evidence="1">Nucleus</location>
    </subcellularLocation>
</comment>
<feature type="compositionally biased region" description="Low complexity" evidence="3">
    <location>
        <begin position="1185"/>
        <end position="1200"/>
    </location>
</feature>
<dbReference type="GO" id="GO:0072542">
    <property type="term" value="F:protein phosphatase activator activity"/>
    <property type="evidence" value="ECO:0007669"/>
    <property type="project" value="TreeGrafter"/>
</dbReference>
<accession>A0A553HQE3</accession>
<dbReference type="Pfam" id="PF04802">
    <property type="entry name" value="PP4R3"/>
    <property type="match status" value="1"/>
</dbReference>
<feature type="compositionally biased region" description="Acidic residues" evidence="3">
    <location>
        <begin position="1118"/>
        <end position="1127"/>
    </location>
</feature>
<dbReference type="Proteomes" id="UP000319160">
    <property type="component" value="Unassembled WGS sequence"/>
</dbReference>
<protein>
    <submittedName>
        <fullName evidence="6">Uncharacterized protein</fullName>
    </submittedName>
</protein>
<dbReference type="GO" id="GO:0030289">
    <property type="term" value="C:protein phosphatase 4 complex"/>
    <property type="evidence" value="ECO:0007669"/>
    <property type="project" value="TreeGrafter"/>
</dbReference>
<keyword evidence="2" id="KW-0539">Nucleus</keyword>
<dbReference type="InterPro" id="IPR051137">
    <property type="entry name" value="PP4R3-like"/>
</dbReference>
<dbReference type="InterPro" id="IPR016024">
    <property type="entry name" value="ARM-type_fold"/>
</dbReference>
<reference evidence="7" key="1">
    <citation type="submission" date="2019-06" db="EMBL/GenBank/DDBJ databases">
        <title>Draft genome sequence of the griseofulvin-producing fungus Xylaria cubensis strain G536.</title>
        <authorList>
            <person name="Mead M.E."/>
            <person name="Raja H.A."/>
            <person name="Steenwyk J.L."/>
            <person name="Knowles S.L."/>
            <person name="Oberlies N.H."/>
            <person name="Rokas A."/>
        </authorList>
    </citation>
    <scope>NUCLEOTIDE SEQUENCE [LARGE SCALE GENOMIC DNA]</scope>
    <source>
        <strain evidence="7">G536</strain>
    </source>
</reference>
<comment type="caution">
    <text evidence="6">The sequence shown here is derived from an EMBL/GenBank/DDBJ whole genome shotgun (WGS) entry which is preliminary data.</text>
</comment>
<dbReference type="PANTHER" id="PTHR23318">
    <property type="entry name" value="ATP SYNTHASE GAMMA-RELATED"/>
    <property type="match status" value="1"/>
</dbReference>
<dbReference type="Gene3D" id="1.25.10.10">
    <property type="entry name" value="Leucine-rich Repeat Variant"/>
    <property type="match status" value="1"/>
</dbReference>
<dbReference type="GO" id="GO:0005654">
    <property type="term" value="C:nucleoplasm"/>
    <property type="evidence" value="ECO:0007669"/>
    <property type="project" value="TreeGrafter"/>
</dbReference>
<evidence type="ECO:0000259" key="4">
    <source>
        <dbReference type="Pfam" id="PF04802"/>
    </source>
</evidence>
<feature type="domain" description="PP4R3 EVH1-like" evidence="5">
    <location>
        <begin position="398"/>
        <end position="501"/>
    </location>
</feature>
<dbReference type="InterPro" id="IPR006887">
    <property type="entry name" value="P4R3-like_central_dom"/>
</dbReference>
<dbReference type="PANTHER" id="PTHR23318:SF0">
    <property type="entry name" value="SERINE_THREONINE-PROTEIN PHOSPHATASE 4 REGULATORY SUBUNIT 3"/>
    <property type="match status" value="1"/>
</dbReference>
<dbReference type="OrthoDB" id="27483at2759"/>
<dbReference type="AlphaFoldDB" id="A0A553HQE3"/>
<feature type="region of interest" description="Disordered" evidence="3">
    <location>
        <begin position="1052"/>
        <end position="1237"/>
    </location>
</feature>
<feature type="domain" description="Serine/threonine-protein phosphatase 4 regulatory subunit 3-like central" evidence="4">
    <location>
        <begin position="537"/>
        <end position="1037"/>
    </location>
</feature>
<organism evidence="6 7">
    <name type="scientific">Xylaria flabelliformis</name>
    <dbReference type="NCBI Taxonomy" id="2512241"/>
    <lineage>
        <taxon>Eukaryota</taxon>
        <taxon>Fungi</taxon>
        <taxon>Dikarya</taxon>
        <taxon>Ascomycota</taxon>
        <taxon>Pezizomycotina</taxon>
        <taxon>Sordariomycetes</taxon>
        <taxon>Xylariomycetidae</taxon>
        <taxon>Xylariales</taxon>
        <taxon>Xylariaceae</taxon>
        <taxon>Xylaria</taxon>
    </lineage>
</organism>
<dbReference type="SUPFAM" id="SSF48371">
    <property type="entry name" value="ARM repeat"/>
    <property type="match status" value="1"/>
</dbReference>
<dbReference type="InterPro" id="IPR055236">
    <property type="entry name" value="EVH1_PP4R3"/>
</dbReference>
<name>A0A553HQE3_9PEZI</name>
<dbReference type="GO" id="GO:0006974">
    <property type="term" value="P:DNA damage response"/>
    <property type="evidence" value="ECO:0007669"/>
    <property type="project" value="TreeGrafter"/>
</dbReference>
<evidence type="ECO:0000256" key="3">
    <source>
        <dbReference type="SAM" id="MobiDB-lite"/>
    </source>
</evidence>
<evidence type="ECO:0000313" key="6">
    <source>
        <dbReference type="EMBL" id="TRX90159.1"/>
    </source>
</evidence>
<proteinExistence type="predicted"/>
<gene>
    <name evidence="6" type="ORF">FHL15_008887</name>
</gene>
<dbReference type="EMBL" id="VFLP01000058">
    <property type="protein sequence ID" value="TRX90159.1"/>
    <property type="molecule type" value="Genomic_DNA"/>
</dbReference>
<evidence type="ECO:0000259" key="5">
    <source>
        <dbReference type="Pfam" id="PF22972"/>
    </source>
</evidence>
<evidence type="ECO:0000313" key="7">
    <source>
        <dbReference type="Proteomes" id="UP000319160"/>
    </source>
</evidence>
<dbReference type="InterPro" id="IPR011993">
    <property type="entry name" value="PH-like_dom_sf"/>
</dbReference>
<dbReference type="Pfam" id="PF22972">
    <property type="entry name" value="EVH1_PP4R3"/>
    <property type="match status" value="1"/>
</dbReference>
<evidence type="ECO:0000256" key="2">
    <source>
        <dbReference type="ARBA" id="ARBA00023242"/>
    </source>
</evidence>
<sequence>MNRIPREREEGVRLSLGLVDDYHESSVSLEINLQHITQPEMPSSFYGTFVHQIIVKGHCSEICGPRVKLSHNGWCQFIPKIVITLGVGQAYRYLGTLLCIAFNLPRNALVRFCTTFYVIFPPPRLLKIIEKAGSWSMTRICRRYIILDTAPGSVYSVLQWCQPRPDLGQILPGVPSGRPVSDLAHPSLSRHRDLIDLVGVLRLDVLHPPSPHLTILPHLPRYLPARPPASHEPHTPSVASRCLPQPYRAPDHRLSKTRELQDCRLPCPPRILPLSPSCTAPTLCRRRFRSPGPRLIYTIYPSLSGSVVCSPQPAVGRDIIGAHSPSYCNNTIPHPQYPSIRTALTQISALHSDTELSLQQHLDLAPELLHYNRLAAEADSEYPLTMAAQPVPHPSTDRRRVKVYELRNNDWFDRGTGFCTASFGSSEDGHQRDSQVVVESEDHPERILLKTRICKEDGFHKQQETLIVWTEPTNGVDMALSFQEAEGCAMIWKFISSIQQQYNPSNNQDDSLSDDLTMDVANQISLPEVSMANLADIESQMRMMSSSVNGRDALTKYVVAENYIDKLIPIVSDAEDLESLADLHRLCNIMKIIILLNDTFIIEHAVSDACVIGVVGALEYDPDFPSHKANHRQWLQGEGRYREVVRIEESTIIQKIHQTYRLQYLKDVVLARILDDNTFSVLNSLIFFNQVDIVQHLQANSPFLSELFNIFKSGQDTRKREAVLFIQQCCAIAKNLQPPARQTLYNNFIAHGLLQVIHFGLKSNDVAVRVGATDIMVSMIDHDPQMIRQTIYRQIHEKQPPLTDTLIDLLLVETDLGVKSQISDTLKVLLDQGPQLQAEAFAKANGEYAARNRLAQGPDPQQDHFLGLFYEKSAVKLFQPLITLQDRAAMEFTNVEASAFSYLVEILCFFIRQHQHRSKFFVLTHNIVPRITQLLQSPEKFLKLVAVRFLRQLVGSQDEFYIKHLCEKRVIEPVLDLLIETMPRDNLISSACLELFEHVKKENIKELVKHMVENYRGKLHSLSYMELFRTLILRYDQTSGFTANMDYFMESEDDASRGRGRNRPPPHRNPMEHLTMDEAQEEYWNTSDDEEDVQVKPSNRALPANGESPGTKPLVDYASDEDLDDNVEAGAISGDEDRPEEKAQKTDGGSPMAVPPPERVSEKRRREEDEEDDLSKMVQHKRRNSTSAGSPASGTTTPGALRKKKMAAGARDSGGAPKKIAISLSSTSKAGGPGGED</sequence>
<dbReference type="STRING" id="2512241.A0A553HQE3"/>